<dbReference type="Pfam" id="PF00532">
    <property type="entry name" value="Peripla_BP_1"/>
    <property type="match status" value="1"/>
</dbReference>
<dbReference type="PROSITE" id="PS50943">
    <property type="entry name" value="HTH_CROC1"/>
    <property type="match status" value="1"/>
</dbReference>
<dbReference type="AlphaFoldDB" id="A0A0F9AJC0"/>
<sequence length="179" mass="19403">MATSIDVAKRAGVSRATVSNVISGARYVSPELIERVEAVICELNYYPHGVARSLAAKKTFSVGLLIPRIASPFYPPIVSAVEKTLGKGGYSIILGDSNENVAKEEKILRVLAEKRVDGLLWVPCGDSNVGFIRTIKKSGTPVVVIDRRLGTCEFDTVVSDNRAAGKKATEYLFALGYRR</sequence>
<dbReference type="EMBL" id="LAZR01057329">
    <property type="protein sequence ID" value="KKK72276.1"/>
    <property type="molecule type" value="Genomic_DNA"/>
</dbReference>
<evidence type="ECO:0000259" key="6">
    <source>
        <dbReference type="PROSITE" id="PS50943"/>
    </source>
</evidence>
<evidence type="ECO:0000256" key="4">
    <source>
        <dbReference type="ARBA" id="ARBA00023163"/>
    </source>
</evidence>
<dbReference type="SUPFAM" id="SSF53822">
    <property type="entry name" value="Periplasmic binding protein-like I"/>
    <property type="match status" value="1"/>
</dbReference>
<dbReference type="CDD" id="cd01392">
    <property type="entry name" value="HTH_LacI"/>
    <property type="match status" value="1"/>
</dbReference>
<dbReference type="PROSITE" id="PS50932">
    <property type="entry name" value="HTH_LACI_2"/>
    <property type="match status" value="1"/>
</dbReference>
<evidence type="ECO:0000256" key="2">
    <source>
        <dbReference type="ARBA" id="ARBA00023015"/>
    </source>
</evidence>
<reference evidence="7" key="1">
    <citation type="journal article" date="2015" name="Nature">
        <title>Complex archaea that bridge the gap between prokaryotes and eukaryotes.</title>
        <authorList>
            <person name="Spang A."/>
            <person name="Saw J.H."/>
            <person name="Jorgensen S.L."/>
            <person name="Zaremba-Niedzwiedzka K."/>
            <person name="Martijn J."/>
            <person name="Lind A.E."/>
            <person name="van Eijk R."/>
            <person name="Schleper C."/>
            <person name="Guy L."/>
            <person name="Ettema T.J."/>
        </authorList>
    </citation>
    <scope>NUCLEOTIDE SEQUENCE</scope>
</reference>
<keyword evidence="3" id="KW-0238">DNA-binding</keyword>
<feature type="domain" description="HTH lacI-type" evidence="5">
    <location>
        <begin position="2"/>
        <end position="56"/>
    </location>
</feature>
<dbReference type="CDD" id="cd06267">
    <property type="entry name" value="PBP1_LacI_sugar_binding-like"/>
    <property type="match status" value="1"/>
</dbReference>
<dbReference type="InterPro" id="IPR010982">
    <property type="entry name" value="Lambda_DNA-bd_dom_sf"/>
</dbReference>
<proteinExistence type="predicted"/>
<keyword evidence="1" id="KW-0678">Repressor</keyword>
<evidence type="ECO:0000256" key="1">
    <source>
        <dbReference type="ARBA" id="ARBA00022491"/>
    </source>
</evidence>
<gene>
    <name evidence="7" type="ORF">LCGC14_2905500</name>
</gene>
<dbReference type="InterPro" id="IPR028082">
    <property type="entry name" value="Peripla_BP_I"/>
</dbReference>
<dbReference type="GO" id="GO:0000976">
    <property type="term" value="F:transcription cis-regulatory region binding"/>
    <property type="evidence" value="ECO:0007669"/>
    <property type="project" value="TreeGrafter"/>
</dbReference>
<dbReference type="Gene3D" id="1.10.260.40">
    <property type="entry name" value="lambda repressor-like DNA-binding domains"/>
    <property type="match status" value="1"/>
</dbReference>
<dbReference type="Gene3D" id="3.40.50.2300">
    <property type="match status" value="1"/>
</dbReference>
<dbReference type="SMART" id="SM00354">
    <property type="entry name" value="HTH_LACI"/>
    <property type="match status" value="1"/>
</dbReference>
<dbReference type="SUPFAM" id="SSF47413">
    <property type="entry name" value="lambda repressor-like DNA-binding domains"/>
    <property type="match status" value="1"/>
</dbReference>
<evidence type="ECO:0000256" key="3">
    <source>
        <dbReference type="ARBA" id="ARBA00023125"/>
    </source>
</evidence>
<accession>A0A0F9AJC0</accession>
<feature type="domain" description="HTH cro/C1-type" evidence="6">
    <location>
        <begin position="6"/>
        <end position="46"/>
    </location>
</feature>
<keyword evidence="4" id="KW-0804">Transcription</keyword>
<dbReference type="InterPro" id="IPR001761">
    <property type="entry name" value="Peripla_BP/Lac1_sug-bd_dom"/>
</dbReference>
<dbReference type="InterPro" id="IPR001387">
    <property type="entry name" value="Cro/C1-type_HTH"/>
</dbReference>
<dbReference type="GO" id="GO:0003700">
    <property type="term" value="F:DNA-binding transcription factor activity"/>
    <property type="evidence" value="ECO:0007669"/>
    <property type="project" value="TreeGrafter"/>
</dbReference>
<dbReference type="InterPro" id="IPR000843">
    <property type="entry name" value="HTH_LacI"/>
</dbReference>
<dbReference type="PANTHER" id="PTHR30146:SF148">
    <property type="entry name" value="HTH-TYPE TRANSCRIPTIONAL REPRESSOR PURR-RELATED"/>
    <property type="match status" value="1"/>
</dbReference>
<name>A0A0F9AJC0_9ZZZZ</name>
<organism evidence="7">
    <name type="scientific">marine sediment metagenome</name>
    <dbReference type="NCBI Taxonomy" id="412755"/>
    <lineage>
        <taxon>unclassified sequences</taxon>
        <taxon>metagenomes</taxon>
        <taxon>ecological metagenomes</taxon>
    </lineage>
</organism>
<dbReference type="PANTHER" id="PTHR30146">
    <property type="entry name" value="LACI-RELATED TRANSCRIPTIONAL REPRESSOR"/>
    <property type="match status" value="1"/>
</dbReference>
<protein>
    <submittedName>
        <fullName evidence="7">Uncharacterized protein</fullName>
    </submittedName>
</protein>
<comment type="caution">
    <text evidence="7">The sequence shown here is derived from an EMBL/GenBank/DDBJ whole genome shotgun (WGS) entry which is preliminary data.</text>
</comment>
<feature type="non-terminal residue" evidence="7">
    <location>
        <position position="179"/>
    </location>
</feature>
<evidence type="ECO:0000259" key="5">
    <source>
        <dbReference type="PROSITE" id="PS50932"/>
    </source>
</evidence>
<evidence type="ECO:0000313" key="7">
    <source>
        <dbReference type="EMBL" id="KKK72276.1"/>
    </source>
</evidence>
<keyword evidence="2" id="KW-0805">Transcription regulation</keyword>
<dbReference type="Pfam" id="PF00356">
    <property type="entry name" value="LacI"/>
    <property type="match status" value="1"/>
</dbReference>